<proteinExistence type="predicted"/>
<sequence>MISVESVSSHGFSRPRSFTKHSRGNTKNLPSLNPAKLIPLRRLTIDSSQISTPNDSSRRQPSFELSSKLSLISSPENNVMTRRSILKIIQEIKDIIKIIISIEKQCVGIINRISNNKEFDKGLNLTDKEKSIILEFDIKEFDKDELIQYKEDLIHSINIFEEILTALKISILSLQNTIKNSFNPMVLSFTIEILDKFTQFNKNIQTTVMNFRNWSNKSLIHQKVYQKNNTTSLEDLICNCADFINICIRLFESDRIGIEQTIDLEDVLIQFKGITSYKIGDNESISLSDLRWIKSNLITASSFTSQLSQSVDGLNSFLNYHDILNSLKASRYWNTSLEIYDPIINQINEHSIIHAGIAFLRLQTNDEICRYQKCYLYYLNIGLLILLSYAGNTFLPCDFISAKRLVTADIEIDIPQDHTFAGDLHILTKDSIYRKTFCFSFQHESDIIEWTNQFKETLSSLDITTTPNLELGNPVSTKFFNKKVVIKKNKYVGSSIEELVQFQQFSSCLDNVPDVLNKCINEIINKGLTEDGLFRKPPDQYQLEELIKKLNDSDFRNELKLTEYPVGTICGLLKSLLMEMNPRFINGESYKLFSDISKKKGINEQRKQIKFFIGSLNSEHRNTLSRYLFLMNIIAVNQRLNRMGESNLSTAICQCFLPPKQSVDFASVENDSFECLISNYDLFIPSKLEHPIQTPSLFSLIKKQTKTNNTVIIGCFNEIKNVIWLLEYDGTLTEINVNTLQSSVIKLNLPFNTVKQIESYDKYNIIASNTSLLTIDVETKKIIQMIKRKEINCLMILNNNIIIGEQNGMIEMFEIPTLKKKGELFVIPKKLDASQKIPSIIQITGNEEAIYVLYENNCDIGFVSMTNGSLIQTIKLYNQSKITCFSYIEENQTLWVANNDGDIKIFNGENGIIIEEYKYPLTYGSVVFIASIPKYIIVVFNSSQILLFNLDTISLVCSISNKYFITSKWAKLVKRNYHEKIYWNLWLEKDGNGDIGIIDIGPFNDFSITDERLIKIEYKFHNNYIEHSPIGHSFIIVSIDTNKKCCVCQKNIEQTCCQCINCNQYLHQNCISTFIETRCKGHFKIIHEIINRSK</sequence>
<dbReference type="VEuPathDB" id="AmoebaDB:KM1_047730"/>
<feature type="region of interest" description="Disordered" evidence="4">
    <location>
        <begin position="1"/>
        <end position="33"/>
    </location>
</feature>
<dbReference type="CDD" id="cd00159">
    <property type="entry name" value="RhoGAP"/>
    <property type="match status" value="1"/>
</dbReference>
<accession>A0A5K1V2Z8</accession>
<dbReference type="GO" id="GO:0007165">
    <property type="term" value="P:signal transduction"/>
    <property type="evidence" value="ECO:0007669"/>
    <property type="project" value="InterPro"/>
</dbReference>
<protein>
    <recommendedName>
        <fullName evidence="9">RhoGAP domain containing protein</fullName>
    </recommendedName>
</protein>
<dbReference type="Pfam" id="PF00620">
    <property type="entry name" value="RhoGAP"/>
    <property type="match status" value="1"/>
</dbReference>
<dbReference type="PROSITE" id="PS50238">
    <property type="entry name" value="RHOGAP"/>
    <property type="match status" value="1"/>
</dbReference>
<evidence type="ECO:0000313" key="7">
    <source>
        <dbReference type="EMBL" id="GAT96314.1"/>
    </source>
</evidence>
<organism evidence="7 8">
    <name type="scientific">Entamoeba histolytica</name>
    <dbReference type="NCBI Taxonomy" id="5759"/>
    <lineage>
        <taxon>Eukaryota</taxon>
        <taxon>Amoebozoa</taxon>
        <taxon>Evosea</taxon>
        <taxon>Archamoebae</taxon>
        <taxon>Mastigamoebida</taxon>
        <taxon>Entamoebidae</taxon>
        <taxon>Entamoeba</taxon>
    </lineage>
</organism>
<keyword evidence="3" id="KW-0862">Zinc</keyword>
<evidence type="ECO:0000259" key="5">
    <source>
        <dbReference type="PROSITE" id="PS50081"/>
    </source>
</evidence>
<evidence type="ECO:0000256" key="3">
    <source>
        <dbReference type="ARBA" id="ARBA00022833"/>
    </source>
</evidence>
<keyword evidence="1" id="KW-0343">GTPase activation</keyword>
<evidence type="ECO:0008006" key="9">
    <source>
        <dbReference type="Google" id="ProtNLM"/>
    </source>
</evidence>
<dbReference type="SUPFAM" id="SSF48350">
    <property type="entry name" value="GTPase activation domain, GAP"/>
    <property type="match status" value="1"/>
</dbReference>
<dbReference type="VEuPathDB" id="AmoebaDB:EHI7A_024750"/>
<dbReference type="InterPro" id="IPR015943">
    <property type="entry name" value="WD40/YVTN_repeat-like_dom_sf"/>
</dbReference>
<dbReference type="InterPro" id="IPR036322">
    <property type="entry name" value="WD40_repeat_dom_sf"/>
</dbReference>
<evidence type="ECO:0000256" key="2">
    <source>
        <dbReference type="ARBA" id="ARBA00022723"/>
    </source>
</evidence>
<feature type="domain" description="Phorbol-ester/DAG-type" evidence="5">
    <location>
        <begin position="1031"/>
        <end position="1079"/>
    </location>
</feature>
<dbReference type="SUPFAM" id="SSF50978">
    <property type="entry name" value="WD40 repeat-like"/>
    <property type="match status" value="1"/>
</dbReference>
<evidence type="ECO:0000259" key="6">
    <source>
        <dbReference type="PROSITE" id="PS50238"/>
    </source>
</evidence>
<reference evidence="7 8" key="1">
    <citation type="submission" date="2016-05" db="EMBL/GenBank/DDBJ databases">
        <title>First whole genome sequencing of Entamoeba histolytica HM1:IMSS-clone-6.</title>
        <authorList>
            <person name="Mukherjee Avik.K."/>
            <person name="Izumyama S."/>
            <person name="Nakada-Tsukui K."/>
            <person name="Nozaki T."/>
        </authorList>
    </citation>
    <scope>NUCLEOTIDE SEQUENCE [LARGE SCALE GENOMIC DNA]</scope>
    <source>
        <strain evidence="7 8">HM1:IMSS clone 6</strain>
    </source>
</reference>
<dbReference type="PROSITE" id="PS00479">
    <property type="entry name" value="ZF_DAG_PE_1"/>
    <property type="match status" value="1"/>
</dbReference>
<dbReference type="EMBL" id="BDEQ01000001">
    <property type="protein sequence ID" value="GAT96314.1"/>
    <property type="molecule type" value="Genomic_DNA"/>
</dbReference>
<dbReference type="VEuPathDB" id="AmoebaDB:EHI8A_021800"/>
<evidence type="ECO:0000256" key="4">
    <source>
        <dbReference type="SAM" id="MobiDB-lite"/>
    </source>
</evidence>
<dbReference type="OMA" id="CNCAEFI"/>
<dbReference type="Gene3D" id="2.130.10.10">
    <property type="entry name" value="YVTN repeat-like/Quinoprotein amine dehydrogenase"/>
    <property type="match status" value="1"/>
</dbReference>
<evidence type="ECO:0000256" key="1">
    <source>
        <dbReference type="ARBA" id="ARBA00022468"/>
    </source>
</evidence>
<dbReference type="Proteomes" id="UP000078387">
    <property type="component" value="Unassembled WGS sequence"/>
</dbReference>
<dbReference type="PANTHER" id="PTHR15228:SF25">
    <property type="entry name" value="F-BAR DOMAIN-CONTAINING PROTEIN"/>
    <property type="match status" value="1"/>
</dbReference>
<dbReference type="InterPro" id="IPR000198">
    <property type="entry name" value="RhoGAP_dom"/>
</dbReference>
<dbReference type="PANTHER" id="PTHR15228">
    <property type="entry name" value="SPERMATHECAL PHYSIOLOGY VARIANT"/>
    <property type="match status" value="1"/>
</dbReference>
<dbReference type="VEuPathDB" id="AmoebaDB:EHI_031290"/>
<name>A0A5K1V2Z8_ENTHI</name>
<dbReference type="SUPFAM" id="SSF57889">
    <property type="entry name" value="Cysteine-rich domain"/>
    <property type="match status" value="1"/>
</dbReference>
<dbReference type="CDD" id="cd00029">
    <property type="entry name" value="C1"/>
    <property type="match status" value="1"/>
</dbReference>
<dbReference type="GO" id="GO:0005096">
    <property type="term" value="F:GTPase activator activity"/>
    <property type="evidence" value="ECO:0007669"/>
    <property type="project" value="UniProtKB-KW"/>
</dbReference>
<evidence type="ECO:0000313" key="8">
    <source>
        <dbReference type="Proteomes" id="UP000078387"/>
    </source>
</evidence>
<gene>
    <name evidence="7" type="ORF">CL6EHI_031290</name>
</gene>
<dbReference type="Gene3D" id="1.10.555.10">
    <property type="entry name" value="Rho GTPase activation protein"/>
    <property type="match status" value="1"/>
</dbReference>
<dbReference type="InterPro" id="IPR002219">
    <property type="entry name" value="PKC_DAG/PE"/>
</dbReference>
<dbReference type="InterPro" id="IPR008936">
    <property type="entry name" value="Rho_GTPase_activation_prot"/>
</dbReference>
<dbReference type="AlphaFoldDB" id="A0A5K1V2Z8"/>
<dbReference type="VEuPathDB" id="AmoebaDB:EHI5A_040360"/>
<feature type="compositionally biased region" description="Polar residues" evidence="4">
    <location>
        <begin position="1"/>
        <end position="11"/>
    </location>
</feature>
<feature type="domain" description="Rho-GAP" evidence="6">
    <location>
        <begin position="494"/>
        <end position="684"/>
    </location>
</feature>
<dbReference type="InterPro" id="IPR051025">
    <property type="entry name" value="RhoGAP"/>
</dbReference>
<dbReference type="GO" id="GO:0046872">
    <property type="term" value="F:metal ion binding"/>
    <property type="evidence" value="ECO:0007669"/>
    <property type="project" value="UniProtKB-KW"/>
</dbReference>
<dbReference type="PROSITE" id="PS50081">
    <property type="entry name" value="ZF_DAG_PE_2"/>
    <property type="match status" value="1"/>
</dbReference>
<comment type="caution">
    <text evidence="7">The sequence shown here is derived from an EMBL/GenBank/DDBJ whole genome shotgun (WGS) entry which is preliminary data.</text>
</comment>
<keyword evidence="2" id="KW-0479">Metal-binding</keyword>
<dbReference type="InterPro" id="IPR046349">
    <property type="entry name" value="C1-like_sf"/>
</dbReference>
<dbReference type="SMART" id="SM00324">
    <property type="entry name" value="RhoGAP"/>
    <property type="match status" value="1"/>
</dbReference>